<feature type="chain" id="PRO_5040164177" evidence="3">
    <location>
        <begin position="22"/>
        <end position="481"/>
    </location>
</feature>
<evidence type="ECO:0000256" key="3">
    <source>
        <dbReference type="SAM" id="SignalP"/>
    </source>
</evidence>
<accession>A0A9Q0S373</accession>
<keyword evidence="2" id="KW-0472">Membrane</keyword>
<feature type="domain" description="Peptidase S1" evidence="4">
    <location>
        <begin position="239"/>
        <end position="459"/>
    </location>
</feature>
<evidence type="ECO:0000313" key="5">
    <source>
        <dbReference type="EMBL" id="KAJ6642298.1"/>
    </source>
</evidence>
<comment type="caution">
    <text evidence="5">The sequence shown here is derived from an EMBL/GenBank/DDBJ whole genome shotgun (WGS) entry which is preliminary data.</text>
</comment>
<feature type="signal peptide" evidence="3">
    <location>
        <begin position="1"/>
        <end position="21"/>
    </location>
</feature>
<keyword evidence="6" id="KW-1185">Reference proteome</keyword>
<dbReference type="InterPro" id="IPR009003">
    <property type="entry name" value="Peptidase_S1_PA"/>
</dbReference>
<dbReference type="InterPro" id="IPR001254">
    <property type="entry name" value="Trypsin_dom"/>
</dbReference>
<keyword evidence="3" id="KW-0732">Signal</keyword>
<proteinExistence type="inferred from homology"/>
<dbReference type="EMBL" id="WJQU01000002">
    <property type="protein sequence ID" value="KAJ6642298.1"/>
    <property type="molecule type" value="Genomic_DNA"/>
</dbReference>
<dbReference type="AlphaFoldDB" id="A0A9Q0S373"/>
<dbReference type="Proteomes" id="UP001151699">
    <property type="component" value="Chromosome B"/>
</dbReference>
<dbReference type="Pfam" id="PF00089">
    <property type="entry name" value="Trypsin"/>
    <property type="match status" value="2"/>
</dbReference>
<dbReference type="InterPro" id="IPR043504">
    <property type="entry name" value="Peptidase_S1_PA_chymotrypsin"/>
</dbReference>
<evidence type="ECO:0000256" key="2">
    <source>
        <dbReference type="SAM" id="Phobius"/>
    </source>
</evidence>
<protein>
    <submittedName>
        <fullName evidence="5">Granzyme M</fullName>
    </submittedName>
</protein>
<name>A0A9Q0S373_9DIPT</name>
<keyword evidence="2" id="KW-0812">Transmembrane</keyword>
<dbReference type="PROSITE" id="PS50240">
    <property type="entry name" value="TRYPSIN_DOM"/>
    <property type="match status" value="2"/>
</dbReference>
<evidence type="ECO:0000313" key="6">
    <source>
        <dbReference type="Proteomes" id="UP001151699"/>
    </source>
</evidence>
<feature type="transmembrane region" description="Helical" evidence="2">
    <location>
        <begin position="461"/>
        <end position="480"/>
    </location>
</feature>
<evidence type="ECO:0000259" key="4">
    <source>
        <dbReference type="PROSITE" id="PS50240"/>
    </source>
</evidence>
<dbReference type="OrthoDB" id="7727603at2759"/>
<organism evidence="5 6">
    <name type="scientific">Pseudolycoriella hygida</name>
    <dbReference type="NCBI Taxonomy" id="35572"/>
    <lineage>
        <taxon>Eukaryota</taxon>
        <taxon>Metazoa</taxon>
        <taxon>Ecdysozoa</taxon>
        <taxon>Arthropoda</taxon>
        <taxon>Hexapoda</taxon>
        <taxon>Insecta</taxon>
        <taxon>Pterygota</taxon>
        <taxon>Neoptera</taxon>
        <taxon>Endopterygota</taxon>
        <taxon>Diptera</taxon>
        <taxon>Nematocera</taxon>
        <taxon>Sciaroidea</taxon>
        <taxon>Sciaridae</taxon>
        <taxon>Pseudolycoriella</taxon>
    </lineage>
</organism>
<dbReference type="SMART" id="SM00020">
    <property type="entry name" value="Tryp_SPc"/>
    <property type="match status" value="1"/>
</dbReference>
<dbReference type="GO" id="GO:0006508">
    <property type="term" value="P:proteolysis"/>
    <property type="evidence" value="ECO:0007669"/>
    <property type="project" value="InterPro"/>
</dbReference>
<sequence>MKVKFVFLFIASLAVTSYVRSQAFQSRFIVGLGHFTQQNLADAVIRCVGTIISPQHILAPASCVIVQPPTEIAVNFVSTTILPGGENSSASTLVPASRVFVHPFYEKNGNSNNAAIVMSNIVRDNPNWGFAPRLLGSLSTLGICNLFGWGGELLDPPRDAVSVYNAEFCDPNSPQTFCSIFDSTSHSTCTARLGSPLTCANDLVVAGFVTNEEGCSWNSNRAMLTYHSVGDLYHWIEGVFGPELPERDPVNFIVNVLEFLETSITDALPRCFGTIISSNRVLTTAICATVQSPLKLAVLTRRVSGSSSSSQSYRTSRIYIHPRYVPENPLSNNVAIIEIDGSFEEIFVPRLLGSIQPQSSCQLFGWGATDFRFTRGDNVTLYGSENCNPNFPQAFCSSHSSIFHYTCAAMTGSPITCGNESVIAGFLINNASCSESIGHATLNYHSVSQFADWILNPSAAVANKISVIFIVFVVLIKIVIN</sequence>
<reference evidence="5" key="1">
    <citation type="submission" date="2022-07" db="EMBL/GenBank/DDBJ databases">
        <authorList>
            <person name="Trinca V."/>
            <person name="Uliana J.V.C."/>
            <person name="Torres T.T."/>
            <person name="Ward R.J."/>
            <person name="Monesi N."/>
        </authorList>
    </citation>
    <scope>NUCLEOTIDE SEQUENCE</scope>
    <source>
        <strain evidence="5">HSMRA1968</strain>
        <tissue evidence="5">Whole embryos</tissue>
    </source>
</reference>
<keyword evidence="2" id="KW-1133">Transmembrane helix</keyword>
<evidence type="ECO:0000256" key="1">
    <source>
        <dbReference type="ARBA" id="ARBA00024195"/>
    </source>
</evidence>
<dbReference type="SUPFAM" id="SSF50494">
    <property type="entry name" value="Trypsin-like serine proteases"/>
    <property type="match status" value="2"/>
</dbReference>
<gene>
    <name evidence="5" type="primary">GZMM</name>
    <name evidence="5" type="ORF">Bhyg_07245</name>
</gene>
<comment type="similarity">
    <text evidence="1">Belongs to the peptidase S1 family. CLIP subfamily.</text>
</comment>
<dbReference type="PANTHER" id="PTHR24260">
    <property type="match status" value="1"/>
</dbReference>
<dbReference type="PANTHER" id="PTHR24260:SF132">
    <property type="entry name" value="PEPTIDASE S1 DOMAIN-CONTAINING PROTEIN"/>
    <property type="match status" value="1"/>
</dbReference>
<dbReference type="InterPro" id="IPR051333">
    <property type="entry name" value="CLIP_Serine_Protease"/>
</dbReference>
<feature type="domain" description="Peptidase S1" evidence="4">
    <location>
        <begin position="29"/>
        <end position="241"/>
    </location>
</feature>
<dbReference type="Gene3D" id="2.40.10.10">
    <property type="entry name" value="Trypsin-like serine proteases"/>
    <property type="match status" value="2"/>
</dbReference>
<dbReference type="GO" id="GO:0004252">
    <property type="term" value="F:serine-type endopeptidase activity"/>
    <property type="evidence" value="ECO:0007669"/>
    <property type="project" value="InterPro"/>
</dbReference>